<evidence type="ECO:0000313" key="4">
    <source>
        <dbReference type="EMBL" id="SVA16885.1"/>
    </source>
</evidence>
<gene>
    <name evidence="4" type="ORF">METZ01_LOCUS69739</name>
</gene>
<dbReference type="AlphaFoldDB" id="A0A381TLD6"/>
<evidence type="ECO:0000259" key="2">
    <source>
        <dbReference type="Pfam" id="PF00176"/>
    </source>
</evidence>
<reference evidence="4" key="1">
    <citation type="submission" date="2018-05" db="EMBL/GenBank/DDBJ databases">
        <authorList>
            <person name="Lanie J.A."/>
            <person name="Ng W.-L."/>
            <person name="Kazmierczak K.M."/>
            <person name="Andrzejewski T.M."/>
            <person name="Davidsen T.M."/>
            <person name="Wayne K.J."/>
            <person name="Tettelin H."/>
            <person name="Glass J.I."/>
            <person name="Rusch D."/>
            <person name="Podicherti R."/>
            <person name="Tsui H.-C.T."/>
            <person name="Winkler M.E."/>
        </authorList>
    </citation>
    <scope>NUCLEOTIDE SEQUENCE</scope>
</reference>
<keyword evidence="1" id="KW-0378">Hydrolase</keyword>
<accession>A0A381TLD6</accession>
<feature type="domain" description="Helicase C-terminal" evidence="3">
    <location>
        <begin position="588"/>
        <end position="657"/>
    </location>
</feature>
<dbReference type="InterPro" id="IPR027417">
    <property type="entry name" value="P-loop_NTPase"/>
</dbReference>
<dbReference type="Gene3D" id="3.40.50.300">
    <property type="entry name" value="P-loop containing nucleotide triphosphate hydrolases"/>
    <property type="match status" value="2"/>
</dbReference>
<dbReference type="GO" id="GO:0071164">
    <property type="term" value="F:RNA cap trimethylguanosine synthase activity"/>
    <property type="evidence" value="ECO:0007669"/>
    <property type="project" value="TreeGrafter"/>
</dbReference>
<evidence type="ECO:0000256" key="1">
    <source>
        <dbReference type="ARBA" id="ARBA00022801"/>
    </source>
</evidence>
<dbReference type="PANTHER" id="PTHR14741:SF32">
    <property type="entry name" value="TRIMETHYLGUANOSINE SYNTHASE"/>
    <property type="match status" value="1"/>
</dbReference>
<name>A0A381TLD6_9ZZZZ</name>
<dbReference type="EMBL" id="UINC01004792">
    <property type="protein sequence ID" value="SVA16885.1"/>
    <property type="molecule type" value="Genomic_DNA"/>
</dbReference>
<dbReference type="InterPro" id="IPR001650">
    <property type="entry name" value="Helicase_C-like"/>
</dbReference>
<dbReference type="GO" id="GO:0016787">
    <property type="term" value="F:hydrolase activity"/>
    <property type="evidence" value="ECO:0007669"/>
    <property type="project" value="UniProtKB-KW"/>
</dbReference>
<dbReference type="GO" id="GO:0005634">
    <property type="term" value="C:nucleus"/>
    <property type="evidence" value="ECO:0007669"/>
    <property type="project" value="TreeGrafter"/>
</dbReference>
<evidence type="ECO:0000259" key="3">
    <source>
        <dbReference type="Pfam" id="PF00271"/>
    </source>
</evidence>
<dbReference type="Pfam" id="PF00176">
    <property type="entry name" value="SNF2-rel_dom"/>
    <property type="match status" value="1"/>
</dbReference>
<proteinExistence type="predicted"/>
<dbReference type="SUPFAM" id="SSF53335">
    <property type="entry name" value="S-adenosyl-L-methionine-dependent methyltransferases"/>
    <property type="match status" value="1"/>
</dbReference>
<dbReference type="PROSITE" id="PS00690">
    <property type="entry name" value="DEAH_ATP_HELICASE"/>
    <property type="match status" value="1"/>
</dbReference>
<dbReference type="Gene3D" id="3.40.50.150">
    <property type="entry name" value="Vaccinia Virus protein VP39"/>
    <property type="match status" value="1"/>
</dbReference>
<evidence type="ECO:0008006" key="5">
    <source>
        <dbReference type="Google" id="ProtNLM"/>
    </source>
</evidence>
<sequence length="1076" mass="126899">MSNLKPFLVTSRYGNFNDYIKTRFSKLLEDKFAIENESTNMCICPSCEGYCNTLNKKECGSEESKCLWYTKTEPKCKTIRTTLFCNCDKKYAKKTGTEMMIHQQFLSQYMEIHNITKQPYSKGLLIYHGLGSGKTRTGIILSNITRSYVIKEQVFKRKIIIMIPANLNLDPWIKELSSDFNFNIELRDDLNQSRKINKNKSDKEQIRLYKQICKKHDVYIIHYNADGAKGGWRSDLKSLPTRKKDFFRNKYNNNYNEDDSSRVNPFDDSIVIIDEVHNLSNNFASNYEDDKKKKNSKVNLIYHQFLQAENSKIFLLTGTPIINKPFELIFLLNMVRGKVSYKNKSLKFKEDEEFFEGRFFKNIKNEWHIKNERLFKSRINGLVSYYSGINKEVFADKIYREYTLLMKGRFRNIYMNSWKQESLITKDISEDTDEIFSSHVLSQQASNFCYPAWIFSINEQKKMNLLKNGKKINLKKIFPHVMAIRRRKYTFEGIPRSEQRNEAMRLLDTDDKFLHIDNKLKEYSQKMYVIVRKIIQSNGPVLVYSKFKGGYGIGILSLALEQNGFVNYDKCRKNKCIAKDKSINGSYMTWTPETRKDELRSIYNSYENRNGDIIKVFLMTEAGKEGINLVGVRQVHILEPWWNNVVDRQVIGRAVRICSHAHIDKSSFKDFTKKVPTSVNKWLVNVFKYSSMTINKKGELDPKSSIDIRIKNTANLKREKEDKIVKLLQEQSLDCWLYNSNENQTVKIDGICDNRSKLYDNFVFWETDDGDDYKKSDLFKVLYNNRDLWVIKETNIVLMKYGDDNYHRVGVYNKRNKKITLDNYDNSYIIPKESITDNFPGTKYQQQYIRTDKQGLYSLTRRGDGKILEKYLKYLYTFGSKKFRNTLKNGIVIDLTLGIGGDSIIFSKFFKTVHSFEINPVRCQMAKENITNVLNIQNVNIRCIDSITIINNFKKYIKYIGVEKVHLVHGDFPWGGIDYGKKEKIKNLYLEEYDWDYKTDNLKPVQKRIGLYEMIKKMIKYTTFISLKLPFNFDLEYMEKKLKTKIHVYPISKKINIVIIDVDNNLNTWDYKDYRD</sequence>
<dbReference type="InterPro" id="IPR000330">
    <property type="entry name" value="SNF2_N"/>
</dbReference>
<feature type="domain" description="SNF2 N-terminal" evidence="2">
    <location>
        <begin position="121"/>
        <end position="342"/>
    </location>
</feature>
<dbReference type="PANTHER" id="PTHR14741">
    <property type="entry name" value="S-ADENOSYLMETHIONINE-DEPENDENT METHYLTRANSFERASE RELATED"/>
    <property type="match status" value="1"/>
</dbReference>
<dbReference type="GO" id="GO:0005524">
    <property type="term" value="F:ATP binding"/>
    <property type="evidence" value="ECO:0007669"/>
    <property type="project" value="InterPro"/>
</dbReference>
<dbReference type="Pfam" id="PF09445">
    <property type="entry name" value="Methyltransf_15"/>
    <property type="match status" value="1"/>
</dbReference>
<organism evidence="4">
    <name type="scientific">marine metagenome</name>
    <dbReference type="NCBI Taxonomy" id="408172"/>
    <lineage>
        <taxon>unclassified sequences</taxon>
        <taxon>metagenomes</taxon>
        <taxon>ecological metagenomes</taxon>
    </lineage>
</organism>
<dbReference type="InterPro" id="IPR002464">
    <property type="entry name" value="DNA/RNA_helicase_DEAH_CS"/>
</dbReference>
<dbReference type="InterPro" id="IPR019012">
    <property type="entry name" value="RNA_cap_Gua-N2-MeTrfase"/>
</dbReference>
<dbReference type="Pfam" id="PF00271">
    <property type="entry name" value="Helicase_C"/>
    <property type="match status" value="1"/>
</dbReference>
<dbReference type="SUPFAM" id="SSF52540">
    <property type="entry name" value="P-loop containing nucleoside triphosphate hydrolases"/>
    <property type="match status" value="2"/>
</dbReference>
<protein>
    <recommendedName>
        <fullName evidence="5">Helicase ATP-binding domain-containing protein</fullName>
    </recommendedName>
</protein>
<dbReference type="InterPro" id="IPR029063">
    <property type="entry name" value="SAM-dependent_MTases_sf"/>
</dbReference>